<dbReference type="Proteomes" id="UP000008281">
    <property type="component" value="Unassembled WGS sequence"/>
</dbReference>
<keyword evidence="1" id="KW-1133">Transmembrane helix</keyword>
<feature type="transmembrane region" description="Helical" evidence="1">
    <location>
        <begin position="12"/>
        <end position="32"/>
    </location>
</feature>
<dbReference type="eggNOG" id="ENOG502S13E">
    <property type="taxonomic scope" value="Eukaryota"/>
</dbReference>
<dbReference type="InterPro" id="IPR004951">
    <property type="entry name" value="DUF268_CAE_spp"/>
</dbReference>
<evidence type="ECO:0000313" key="2">
    <source>
        <dbReference type="EMBL" id="EFO83098.1"/>
    </source>
</evidence>
<accession>E3N121</accession>
<dbReference type="AlphaFoldDB" id="E3N121"/>
<proteinExistence type="predicted"/>
<dbReference type="InParanoid" id="E3N121"/>
<dbReference type="PANTHER" id="PTHR31562">
    <property type="entry name" value="PROTEIN CBG18972"/>
    <property type="match status" value="1"/>
</dbReference>
<gene>
    <name evidence="2" type="ORF">CRE_12971</name>
</gene>
<name>E3N121_CAERE</name>
<evidence type="ECO:0000313" key="3">
    <source>
        <dbReference type="Proteomes" id="UP000008281"/>
    </source>
</evidence>
<organism evidence="3">
    <name type="scientific">Caenorhabditis remanei</name>
    <name type="common">Caenorhabditis vulgaris</name>
    <dbReference type="NCBI Taxonomy" id="31234"/>
    <lineage>
        <taxon>Eukaryota</taxon>
        <taxon>Metazoa</taxon>
        <taxon>Ecdysozoa</taxon>
        <taxon>Nematoda</taxon>
        <taxon>Chromadorea</taxon>
        <taxon>Rhabditida</taxon>
        <taxon>Rhabditina</taxon>
        <taxon>Rhabditomorpha</taxon>
        <taxon>Rhabditoidea</taxon>
        <taxon>Rhabditidae</taxon>
        <taxon>Peloderinae</taxon>
        <taxon>Caenorhabditis</taxon>
    </lineage>
</organism>
<reference evidence="2" key="1">
    <citation type="submission" date="2007-07" db="EMBL/GenBank/DDBJ databases">
        <title>PCAP assembly of the Caenorhabditis remanei genome.</title>
        <authorList>
            <consortium name="The Caenorhabditis remanei Sequencing Consortium"/>
            <person name="Wilson R.K."/>
        </authorList>
    </citation>
    <scope>NUCLEOTIDE SEQUENCE [LARGE SCALE GENOMIC DNA]</scope>
    <source>
        <strain evidence="2">PB4641</strain>
    </source>
</reference>
<sequence>MMNKKHVQKCSPRRYPAILIVTVFIMTATLYIQSESSFNSKTKLSKLSDSQRQDLKDIYVKTYKGLVSMDELNNNVYKKFGYEIVEPTLPVPILRMIEEPTCAEVFSDWQAISEQPQPEFPPKTIPWYRNDKNSKQGEKPRNWDKLSEMITWPKKKLGGLAYGTDGVSMYNAMKFHRLDEKNGVVIGSMQPWVEISALVNGAAKVLTVEYNDLDIQEEFKNRMSSILPIELVKHWQAYARKSIPKCNIPVQIRKYGDPIDPIGDIREVLKIKCMLKQGGLLFIDFPLGTDAIYYNAHRTYGPIRLAMLFSGFEILGTFTGNSEMPETLTSERLQSEDNFKYNQNTIVLRKL</sequence>
<evidence type="ECO:0000256" key="1">
    <source>
        <dbReference type="SAM" id="Phobius"/>
    </source>
</evidence>
<dbReference type="HOGENOM" id="CLU_065866_0_0_1"/>
<dbReference type="PANTHER" id="PTHR31562:SF4">
    <property type="entry name" value="DUF268 DOMAIN-CONTAINING PROTEIN-RELATED"/>
    <property type="match status" value="1"/>
</dbReference>
<dbReference type="EMBL" id="DS268507">
    <property type="protein sequence ID" value="EFO83098.1"/>
    <property type="molecule type" value="Genomic_DNA"/>
</dbReference>
<dbReference type="OrthoDB" id="428346at2759"/>
<dbReference type="Pfam" id="PF03269">
    <property type="entry name" value="DUF268"/>
    <property type="match status" value="1"/>
</dbReference>
<protein>
    <submittedName>
        <fullName evidence="2">Uncharacterized protein</fullName>
    </submittedName>
</protein>
<dbReference type="OMA" id="HEEGMAM"/>
<keyword evidence="1" id="KW-0812">Transmembrane</keyword>
<keyword evidence="1" id="KW-0472">Membrane</keyword>
<keyword evidence="3" id="KW-1185">Reference proteome</keyword>